<dbReference type="EMBL" id="JBBLXS010001075">
    <property type="protein sequence ID" value="MEK0189261.1"/>
    <property type="molecule type" value="Genomic_DNA"/>
</dbReference>
<dbReference type="InterPro" id="IPR041452">
    <property type="entry name" value="APAF1_C"/>
</dbReference>
<feature type="non-terminal residue" evidence="2">
    <location>
        <position position="77"/>
    </location>
</feature>
<accession>A0ABU8YY31</accession>
<feature type="domain" description="APAF-1 helical" evidence="1">
    <location>
        <begin position="14"/>
        <end position="63"/>
    </location>
</feature>
<organism evidence="2 3">
    <name type="scientific">Microcoleus anatoxicus PTRS2</name>
    <dbReference type="NCBI Taxonomy" id="2705321"/>
    <lineage>
        <taxon>Bacteria</taxon>
        <taxon>Bacillati</taxon>
        <taxon>Cyanobacteriota</taxon>
        <taxon>Cyanophyceae</taxon>
        <taxon>Oscillatoriophycideae</taxon>
        <taxon>Oscillatoriales</taxon>
        <taxon>Microcoleaceae</taxon>
        <taxon>Microcoleus</taxon>
        <taxon>Microcoleus anatoxicus</taxon>
    </lineage>
</organism>
<evidence type="ECO:0000313" key="3">
    <source>
        <dbReference type="Proteomes" id="UP001384579"/>
    </source>
</evidence>
<comment type="caution">
    <text evidence="2">The sequence shown here is derived from an EMBL/GenBank/DDBJ whole genome shotgun (WGS) entry which is preliminary data.</text>
</comment>
<evidence type="ECO:0000313" key="2">
    <source>
        <dbReference type="EMBL" id="MEK0189261.1"/>
    </source>
</evidence>
<protein>
    <recommendedName>
        <fullName evidence="1">APAF-1 helical domain-containing protein</fullName>
    </recommendedName>
</protein>
<name>A0ABU8YY31_9CYAN</name>
<reference evidence="2 3" key="1">
    <citation type="journal article" date="2020" name="Harmful Algae">
        <title>Molecular and morphological characterization of a novel dihydroanatoxin-a producing Microcoleus species (cyanobacteria) from the Russian River, California, USA.</title>
        <authorList>
            <person name="Conklin K.Y."/>
            <person name="Stancheva R."/>
            <person name="Otten T.G."/>
            <person name="Fadness R."/>
            <person name="Boyer G.L."/>
            <person name="Read B."/>
            <person name="Zhang X."/>
            <person name="Sheath R.G."/>
        </authorList>
    </citation>
    <scope>NUCLEOTIDE SEQUENCE [LARGE SCALE GENOMIC DNA]</scope>
    <source>
        <strain evidence="2 3">PTRS2</strain>
    </source>
</reference>
<keyword evidence="3" id="KW-1185">Reference proteome</keyword>
<sequence>MSKFKERLGKLSPKKRLYALETLPGHLAQSVQGERLHQLLTDFDFIEAKLDAIGVQALIEDYDLARVSDVLLSEGQT</sequence>
<dbReference type="Proteomes" id="UP001384579">
    <property type="component" value="Unassembled WGS sequence"/>
</dbReference>
<proteinExistence type="predicted"/>
<dbReference type="Gene3D" id="1.25.40.370">
    <property type="match status" value="1"/>
</dbReference>
<dbReference type="Pfam" id="PF17908">
    <property type="entry name" value="APAF1_C"/>
    <property type="match status" value="1"/>
</dbReference>
<evidence type="ECO:0000259" key="1">
    <source>
        <dbReference type="Pfam" id="PF17908"/>
    </source>
</evidence>
<gene>
    <name evidence="2" type="ORF">WMG39_31105</name>
</gene>